<proteinExistence type="predicted"/>
<dbReference type="InterPro" id="IPR012902">
    <property type="entry name" value="N_methyl_site"/>
</dbReference>
<keyword evidence="4 6" id="KW-1133">Transmembrane helix</keyword>
<dbReference type="NCBIfam" id="TIGR02532">
    <property type="entry name" value="IV_pilin_GFxxxE"/>
    <property type="match status" value="1"/>
</dbReference>
<dbReference type="Proteomes" id="UP000178176">
    <property type="component" value="Unassembled WGS sequence"/>
</dbReference>
<feature type="transmembrane region" description="Helical" evidence="6">
    <location>
        <begin position="12"/>
        <end position="30"/>
    </location>
</feature>
<dbReference type="Gene3D" id="3.30.700.10">
    <property type="entry name" value="Glycoprotein, Type 4 Pilin"/>
    <property type="match status" value="1"/>
</dbReference>
<dbReference type="PROSITE" id="PS00409">
    <property type="entry name" value="PROKAR_NTER_METHYL"/>
    <property type="match status" value="1"/>
</dbReference>
<dbReference type="SUPFAM" id="SSF54523">
    <property type="entry name" value="Pili subunits"/>
    <property type="match status" value="1"/>
</dbReference>
<dbReference type="Pfam" id="PF07963">
    <property type="entry name" value="N_methyl"/>
    <property type="match status" value="1"/>
</dbReference>
<dbReference type="InterPro" id="IPR000983">
    <property type="entry name" value="Bac_GSPG_pilin"/>
</dbReference>
<comment type="subcellular location">
    <subcellularLocation>
        <location evidence="1">Membrane</location>
        <topology evidence="1">Single-pass membrane protein</topology>
    </subcellularLocation>
</comment>
<dbReference type="EMBL" id="MEXH01000005">
    <property type="protein sequence ID" value="OGC92857.1"/>
    <property type="molecule type" value="Genomic_DNA"/>
</dbReference>
<dbReference type="InterPro" id="IPR013545">
    <property type="entry name" value="T2SS_protein-GspG_C"/>
</dbReference>
<evidence type="ECO:0000256" key="6">
    <source>
        <dbReference type="SAM" id="Phobius"/>
    </source>
</evidence>
<organism evidence="8 9">
    <name type="scientific">Candidatus Amesbacteria bacterium RIFCSPHIGHO2_01_FULL_48_32b</name>
    <dbReference type="NCBI Taxonomy" id="1797253"/>
    <lineage>
        <taxon>Bacteria</taxon>
        <taxon>Candidatus Amesiibacteriota</taxon>
    </lineage>
</organism>
<dbReference type="PRINTS" id="PR00813">
    <property type="entry name" value="BCTERIALGSPG"/>
</dbReference>
<gene>
    <name evidence="8" type="ORF">A2876_01630</name>
</gene>
<protein>
    <recommendedName>
        <fullName evidence="7">Type II secretion system protein GspG C-terminal domain-containing protein</fullName>
    </recommendedName>
</protein>
<evidence type="ECO:0000313" key="8">
    <source>
        <dbReference type="EMBL" id="OGC92857.1"/>
    </source>
</evidence>
<dbReference type="GO" id="GO:0016020">
    <property type="term" value="C:membrane"/>
    <property type="evidence" value="ECO:0007669"/>
    <property type="project" value="UniProtKB-SubCell"/>
</dbReference>
<dbReference type="Pfam" id="PF08334">
    <property type="entry name" value="T2SSG"/>
    <property type="match status" value="1"/>
</dbReference>
<keyword evidence="3 6" id="KW-0812">Transmembrane</keyword>
<sequence length="162" mass="16963">MLSRAGFTLVELMVSVGILAILSAGVLALIGQGPRQYSRDVRRQTDLEQIRSAIELYRSDNTSYPPCSPAATGCQINTTNVPALTSSYILAIPTDPYGTAGRMYMYRPFDSASGTCSGTTADPCVTYSLCAALERTTTAVVGSPACAAAGCGATCSYRVVNP</sequence>
<dbReference type="PANTHER" id="PTHR30093">
    <property type="entry name" value="GENERAL SECRETION PATHWAY PROTEIN G"/>
    <property type="match status" value="1"/>
</dbReference>
<dbReference type="InterPro" id="IPR045584">
    <property type="entry name" value="Pilin-like"/>
</dbReference>
<evidence type="ECO:0000256" key="5">
    <source>
        <dbReference type="ARBA" id="ARBA00023136"/>
    </source>
</evidence>
<keyword evidence="2" id="KW-0488">Methylation</keyword>
<evidence type="ECO:0000256" key="4">
    <source>
        <dbReference type="ARBA" id="ARBA00022989"/>
    </source>
</evidence>
<keyword evidence="5 6" id="KW-0472">Membrane</keyword>
<dbReference type="GO" id="GO:0015628">
    <property type="term" value="P:protein secretion by the type II secretion system"/>
    <property type="evidence" value="ECO:0007669"/>
    <property type="project" value="InterPro"/>
</dbReference>
<accession>A0A1F4YFX8</accession>
<evidence type="ECO:0000256" key="1">
    <source>
        <dbReference type="ARBA" id="ARBA00004167"/>
    </source>
</evidence>
<evidence type="ECO:0000256" key="3">
    <source>
        <dbReference type="ARBA" id="ARBA00022692"/>
    </source>
</evidence>
<name>A0A1F4YFX8_9BACT</name>
<evidence type="ECO:0000256" key="2">
    <source>
        <dbReference type="ARBA" id="ARBA00022481"/>
    </source>
</evidence>
<feature type="domain" description="Type II secretion system protein GspG C-terminal" evidence="7">
    <location>
        <begin position="41"/>
        <end position="107"/>
    </location>
</feature>
<dbReference type="GO" id="GO:0015627">
    <property type="term" value="C:type II protein secretion system complex"/>
    <property type="evidence" value="ECO:0007669"/>
    <property type="project" value="InterPro"/>
</dbReference>
<dbReference type="PANTHER" id="PTHR30093:SF44">
    <property type="entry name" value="TYPE II SECRETION SYSTEM CORE PROTEIN G"/>
    <property type="match status" value="1"/>
</dbReference>
<dbReference type="AlphaFoldDB" id="A0A1F4YFX8"/>
<evidence type="ECO:0000313" key="9">
    <source>
        <dbReference type="Proteomes" id="UP000178176"/>
    </source>
</evidence>
<evidence type="ECO:0000259" key="7">
    <source>
        <dbReference type="Pfam" id="PF08334"/>
    </source>
</evidence>
<comment type="caution">
    <text evidence="8">The sequence shown here is derived from an EMBL/GenBank/DDBJ whole genome shotgun (WGS) entry which is preliminary data.</text>
</comment>
<reference evidence="8 9" key="1">
    <citation type="journal article" date="2016" name="Nat. Commun.">
        <title>Thousands of microbial genomes shed light on interconnected biogeochemical processes in an aquifer system.</title>
        <authorList>
            <person name="Anantharaman K."/>
            <person name="Brown C.T."/>
            <person name="Hug L.A."/>
            <person name="Sharon I."/>
            <person name="Castelle C.J."/>
            <person name="Probst A.J."/>
            <person name="Thomas B.C."/>
            <person name="Singh A."/>
            <person name="Wilkins M.J."/>
            <person name="Karaoz U."/>
            <person name="Brodie E.L."/>
            <person name="Williams K.H."/>
            <person name="Hubbard S.S."/>
            <person name="Banfield J.F."/>
        </authorList>
    </citation>
    <scope>NUCLEOTIDE SEQUENCE [LARGE SCALE GENOMIC DNA]</scope>
</reference>